<keyword evidence="7 13" id="KW-0863">Zinc-finger</keyword>
<dbReference type="EC" id="1.14.11.67" evidence="4"/>
<comment type="similarity">
    <text evidence="3">Belongs to the JARID1 histone demethylase family.</text>
</comment>
<dbReference type="SMART" id="SM00184">
    <property type="entry name" value="RING"/>
    <property type="match status" value="3"/>
</dbReference>
<dbReference type="PROSITE" id="PS01359">
    <property type="entry name" value="ZF_PHD_1"/>
    <property type="match status" value="2"/>
</dbReference>
<comment type="catalytic activity">
    <reaction evidence="12">
        <text>N(6),N(6),N(6)-trimethyl-L-lysyl(4)-[histone H3] + 3 2-oxoglutarate + 3 O2 = L-lysyl(4)-[histone H3] + 3 formaldehyde + 3 succinate + 3 CO2</text>
        <dbReference type="Rhea" id="RHEA:60208"/>
        <dbReference type="Rhea" id="RHEA-COMP:15537"/>
        <dbReference type="Rhea" id="RHEA-COMP:15547"/>
        <dbReference type="ChEBI" id="CHEBI:15379"/>
        <dbReference type="ChEBI" id="CHEBI:16526"/>
        <dbReference type="ChEBI" id="CHEBI:16810"/>
        <dbReference type="ChEBI" id="CHEBI:16842"/>
        <dbReference type="ChEBI" id="CHEBI:29969"/>
        <dbReference type="ChEBI" id="CHEBI:30031"/>
        <dbReference type="ChEBI" id="CHEBI:61961"/>
        <dbReference type="EC" id="1.14.11.67"/>
    </reaction>
</comment>
<dbReference type="Gene3D" id="2.60.120.650">
    <property type="entry name" value="Cupin"/>
    <property type="match status" value="1"/>
</dbReference>
<evidence type="ECO:0000256" key="3">
    <source>
        <dbReference type="ARBA" id="ARBA00006801"/>
    </source>
</evidence>
<feature type="compositionally biased region" description="Polar residues" evidence="14">
    <location>
        <begin position="400"/>
        <end position="411"/>
    </location>
</feature>
<dbReference type="InterPro" id="IPR003349">
    <property type="entry name" value="JmjN"/>
</dbReference>
<dbReference type="GO" id="GO:0034647">
    <property type="term" value="F:histone H3K4me/H3K4me2/H3K4me3 demethylase activity"/>
    <property type="evidence" value="ECO:0007669"/>
    <property type="project" value="UniProtKB-EC"/>
</dbReference>
<dbReference type="SUPFAM" id="SSF46774">
    <property type="entry name" value="ARID-like"/>
    <property type="match status" value="1"/>
</dbReference>
<evidence type="ECO:0000256" key="4">
    <source>
        <dbReference type="ARBA" id="ARBA00012902"/>
    </source>
</evidence>
<dbReference type="InParanoid" id="A0A067M036"/>
<dbReference type="Pfam" id="PF02373">
    <property type="entry name" value="JmjC"/>
    <property type="match status" value="1"/>
</dbReference>
<evidence type="ECO:0000259" key="17">
    <source>
        <dbReference type="PROSITE" id="PS51183"/>
    </source>
</evidence>
<dbReference type="FunFam" id="1.10.150.60:FF:000016">
    <property type="entry name" value="Putative Lysine-specific demethylase 5B"/>
    <property type="match status" value="1"/>
</dbReference>
<keyword evidence="11" id="KW-0539">Nucleus</keyword>
<feature type="compositionally biased region" description="Low complexity" evidence="14">
    <location>
        <begin position="1830"/>
        <end position="1844"/>
    </location>
</feature>
<dbReference type="InterPro" id="IPR001965">
    <property type="entry name" value="Znf_PHD"/>
</dbReference>
<dbReference type="InterPro" id="IPR019786">
    <property type="entry name" value="Zinc_finger_PHD-type_CS"/>
</dbReference>
<feature type="compositionally biased region" description="Basic residues" evidence="14">
    <location>
        <begin position="16"/>
        <end position="25"/>
    </location>
</feature>
<evidence type="ECO:0000256" key="12">
    <source>
        <dbReference type="ARBA" id="ARBA00048734"/>
    </source>
</evidence>
<evidence type="ECO:0000256" key="5">
    <source>
        <dbReference type="ARBA" id="ARBA00022723"/>
    </source>
</evidence>
<dbReference type="SMART" id="SM01014">
    <property type="entry name" value="ARID"/>
    <property type="match status" value="1"/>
</dbReference>
<dbReference type="GO" id="GO:0000785">
    <property type="term" value="C:chromatin"/>
    <property type="evidence" value="ECO:0007669"/>
    <property type="project" value="TreeGrafter"/>
</dbReference>
<dbReference type="GO" id="GO:0006355">
    <property type="term" value="P:regulation of DNA-templated transcription"/>
    <property type="evidence" value="ECO:0007669"/>
    <property type="project" value="TreeGrafter"/>
</dbReference>
<dbReference type="InterPro" id="IPR004198">
    <property type="entry name" value="Znf_C5HC2"/>
</dbReference>
<dbReference type="PROSITE" id="PS51011">
    <property type="entry name" value="ARID"/>
    <property type="match status" value="1"/>
</dbReference>
<keyword evidence="9" id="KW-0560">Oxidoreductase</keyword>
<dbReference type="Pfam" id="PF02928">
    <property type="entry name" value="zf-C5HC2"/>
    <property type="match status" value="1"/>
</dbReference>
<comment type="cofactor">
    <cofactor evidence="1">
        <name>Fe(2+)</name>
        <dbReference type="ChEBI" id="CHEBI:29033"/>
    </cofactor>
</comment>
<dbReference type="EMBL" id="KL198085">
    <property type="protein sequence ID" value="KDQ08859.1"/>
    <property type="molecule type" value="Genomic_DNA"/>
</dbReference>
<dbReference type="SUPFAM" id="SSF51197">
    <property type="entry name" value="Clavaminate synthase-like"/>
    <property type="match status" value="1"/>
</dbReference>
<keyword evidence="5" id="KW-0479">Metal-binding</keyword>
<dbReference type="CDD" id="cd16100">
    <property type="entry name" value="ARID"/>
    <property type="match status" value="1"/>
</dbReference>
<keyword evidence="8" id="KW-0862">Zinc</keyword>
<dbReference type="InterPro" id="IPR003347">
    <property type="entry name" value="JmjC_dom"/>
</dbReference>
<evidence type="ECO:0000256" key="10">
    <source>
        <dbReference type="ARBA" id="ARBA00023004"/>
    </source>
</evidence>
<dbReference type="Pfam" id="PF02375">
    <property type="entry name" value="JmjN"/>
    <property type="match status" value="1"/>
</dbReference>
<feature type="compositionally biased region" description="Pro residues" evidence="14">
    <location>
        <begin position="70"/>
        <end position="83"/>
    </location>
</feature>
<evidence type="ECO:0000259" key="18">
    <source>
        <dbReference type="PROSITE" id="PS51184"/>
    </source>
</evidence>
<dbReference type="InterPro" id="IPR036431">
    <property type="entry name" value="ARID_dom_sf"/>
</dbReference>
<evidence type="ECO:0000256" key="11">
    <source>
        <dbReference type="ARBA" id="ARBA00023242"/>
    </source>
</evidence>
<dbReference type="PANTHER" id="PTHR10694:SF33">
    <property type="entry name" value="LYSINE-SPECIFIC DEMETHYLASE 5"/>
    <property type="match status" value="1"/>
</dbReference>
<dbReference type="InterPro" id="IPR001841">
    <property type="entry name" value="Znf_RING"/>
</dbReference>
<dbReference type="Gene3D" id="3.30.40.10">
    <property type="entry name" value="Zinc/RING finger domain, C3HC4 (zinc finger)"/>
    <property type="match status" value="2"/>
</dbReference>
<feature type="compositionally biased region" description="Low complexity" evidence="14">
    <location>
        <begin position="1729"/>
        <end position="1758"/>
    </location>
</feature>
<dbReference type="InterPro" id="IPR019787">
    <property type="entry name" value="Znf_PHD-finger"/>
</dbReference>
<name>A0A067M036_BOTB1</name>
<sequence>MPQATPEPAKPVSRGAHARRGRRSGTKPVSNHKSSADIRPTSTFTTSLDISVPGVIPRPPSPVPDKDPLPKPAGSPPPAPPPQETRRAPRKSKTDALAALNTRSVSPAPISFDAQKNGRTNGQGVPATGSEASTTPPLDMSSVRTASVRDLPPRPVPRPFELEDCPTFFPTPDEFKDPMQYIRSISDKAKNYGLCKIVPPEGWHMPFVTDTKAFRFKTRVQRLNSIEASSRSKINFLEQLYRFHDQQVHSRPTVPTISHKALDLWLLRKEVHKRGGFDGVTRGRLWGDIGRTMGYEGVTAISTQLKNAYTRIILPFENFSARVRGPGATPGTRHPSESTQSTPLRTRMGRATRATSNRPVSSPHPTSSPTPHPRARSLSSSSMSLSDDDVDEKGNLCDSVDTSLSNSTSVDSKADVANIAKPEEASGDAEQAATTSTAGAEPATVSVDQPAPPPLGGGKVTPSDVPGDVIKGETCEICKISNRGPEMLLCDGCDCGFHMFCLDPPLTAIPRGQWFCDTCVFDTGGDFGFDEGEDHSLASFQARDRAFRRMWFESHPPKPPTWDDPTRRPIGKVSVSEDDVEHEFWRLVQSPHDTVEVEYGADVHSTTHGSAMPTMETHPLDPYAKDGWNLNNMPIVSDSLLRFIKSDISGMTVPWTYVGMVFSTFCWHNEDHYTYSINFMHWGETKTWYGIPGEDAEKFEAAIKSEAPDLFEAQPDLLFQLVTLMNPERLRNAGVRVFACNQRPGEFVVTLPQAYHAGFNHGINFNEAVNFALPDWLPFGRDCVQRYQEHQKLPVFSHDELLITITQHSQSIKTALWLHDSLKEMTDRELNGRRLLRDQVADLTEKLDEQDRPEDQYQCTVCKVFCYLSQVTCACTTSVACLEHAQSLCSCDMSKRRLVMRFSDKQLLSILNKVVERSLVPANWQQKLRTLLEGNPRPPFRALRDIVEEGEQIGVELPELPDLRRFVDRAGEWIQSAAPIAKEQKMVTRKRGRKSQQAPSETPEQRALEYSLDDVNSLLDQVEMLGFESSEISFLREALVQVENLQATIQDFLRREEQNVDIRESEAQLHLAVSMNLSFPGLTDFHKLNDRLHLVEELGKVDDHALTLDDVHRLLARAQLCELSPEHEYVKELQRMASDGEKWKAQVTDLLDQPAFDIRLLNSLASPPPKVPLVKRLLTKVDQHRLHAMETEKQAKRILSWPEKNGERISIEDAQRMVSRAKADYIIPAIDGLLILANRAVVYERKYAAILNGSFPIDPNVSFMEELRVWRTDVLQTLPMIMMPLFDKVNRQLDLHEKWLASLPWHATTVPAMRMEKILEDVAFCTRPEEDLPPVDPRCTCICTEPVVVRAGGPEAVQCDHCNARFHAACIDTSCPFCDHHHWNGAVPKPRKFSLEDLAILARRAPDLTRQYSATWRNLNGIVHLCTKLGNDCDAFMTRVNMDPAAMSASLAASTTLAQLRHFMRKLYRIQFLIKSRPDLPPFGLSFAHLHRMLSGQLKSQDLPPPPPPVPAPVQIPVAAPAPHPPTRRRLRKRPRFAFAHETHVLDKAKNRDDARCVCMGAGQEVGSWSETIACDTCQHRYHSRCVTRNNEVLTSPWRCPSCQAKKGKLYEYAPVLVKNPGDKDNVFVDYKECYAQFSDTLIKHTVLIPKDQPEPIILQLVEFTPGTNGLHGKVRTPHKQARSASPAEVQKNGNASSSGSNHLPSTSPKPAPATKGATPSGSKPVEPSPRARAKSAAAPPAAPAASTPTHSGTSAGPLPANTRLPPTPNSVAAQTPSTNGSQSNGVKRKADGVAPTTSQPPVRRVKLLYGKESDSPSKANTPAGTDVEASPAPSAAKSPVLRV</sequence>
<dbReference type="PROSITE" id="PS50016">
    <property type="entry name" value="ZF_PHD_2"/>
    <property type="match status" value="2"/>
</dbReference>
<evidence type="ECO:0000256" key="6">
    <source>
        <dbReference type="ARBA" id="ARBA00022737"/>
    </source>
</evidence>
<evidence type="ECO:0000259" key="15">
    <source>
        <dbReference type="PROSITE" id="PS50016"/>
    </source>
</evidence>
<keyword evidence="20" id="KW-1185">Reference proteome</keyword>
<dbReference type="HOGENOM" id="CLU_000991_5_2_1"/>
<dbReference type="FunCoup" id="A0A067M036">
    <property type="interactions" value="489"/>
</dbReference>
<evidence type="ECO:0000256" key="1">
    <source>
        <dbReference type="ARBA" id="ARBA00001954"/>
    </source>
</evidence>
<dbReference type="SMART" id="SM00501">
    <property type="entry name" value="BRIGHT"/>
    <property type="match status" value="1"/>
</dbReference>
<feature type="compositionally biased region" description="Polar residues" evidence="14">
    <location>
        <begin position="1692"/>
        <end position="1706"/>
    </location>
</feature>
<protein>
    <recommendedName>
        <fullName evidence="4">[histone H3]-trimethyl-L-lysine(4) demethylase</fullName>
        <ecNumber evidence="4">1.14.11.67</ecNumber>
    </recommendedName>
</protein>
<dbReference type="Pfam" id="PF00628">
    <property type="entry name" value="PHD"/>
    <property type="match status" value="1"/>
</dbReference>
<feature type="compositionally biased region" description="Polar residues" evidence="14">
    <location>
        <begin position="1770"/>
        <end position="1786"/>
    </location>
</feature>
<dbReference type="Pfam" id="PF01388">
    <property type="entry name" value="ARID"/>
    <property type="match status" value="1"/>
</dbReference>
<dbReference type="Pfam" id="PF08429">
    <property type="entry name" value="PLU-1"/>
    <property type="match status" value="1"/>
</dbReference>
<evidence type="ECO:0000256" key="2">
    <source>
        <dbReference type="ARBA" id="ARBA00004123"/>
    </source>
</evidence>
<feature type="region of interest" description="Disordered" evidence="14">
    <location>
        <begin position="984"/>
        <end position="1006"/>
    </location>
</feature>
<dbReference type="PANTHER" id="PTHR10694">
    <property type="entry name" value="LYSINE-SPECIFIC DEMETHYLASE"/>
    <property type="match status" value="1"/>
</dbReference>
<dbReference type="Gene3D" id="1.10.150.60">
    <property type="entry name" value="ARID DNA-binding domain"/>
    <property type="match status" value="1"/>
</dbReference>
<dbReference type="SMART" id="SM00558">
    <property type="entry name" value="JmjC"/>
    <property type="match status" value="1"/>
</dbReference>
<dbReference type="SUPFAM" id="SSF57903">
    <property type="entry name" value="FYVE/PHD zinc finger"/>
    <property type="match status" value="2"/>
</dbReference>
<proteinExistence type="inferred from homology"/>
<evidence type="ECO:0000313" key="20">
    <source>
        <dbReference type="Proteomes" id="UP000027195"/>
    </source>
</evidence>
<feature type="compositionally biased region" description="Polar residues" evidence="14">
    <location>
        <begin position="40"/>
        <end position="49"/>
    </location>
</feature>
<feature type="domain" description="ARID" evidence="16">
    <location>
        <begin position="230"/>
        <end position="321"/>
    </location>
</feature>
<dbReference type="PROSITE" id="PS51184">
    <property type="entry name" value="JMJC"/>
    <property type="match status" value="1"/>
</dbReference>
<dbReference type="Proteomes" id="UP000027195">
    <property type="component" value="Unassembled WGS sequence"/>
</dbReference>
<feature type="domain" description="PHD-type" evidence="15">
    <location>
        <begin position="472"/>
        <end position="522"/>
    </location>
</feature>
<dbReference type="GO" id="GO:0003677">
    <property type="term" value="F:DNA binding"/>
    <property type="evidence" value="ECO:0007669"/>
    <property type="project" value="InterPro"/>
</dbReference>
<dbReference type="GO" id="GO:0008270">
    <property type="term" value="F:zinc ion binding"/>
    <property type="evidence" value="ECO:0007669"/>
    <property type="project" value="UniProtKB-KW"/>
</dbReference>
<gene>
    <name evidence="19" type="ORF">BOTBODRAFT_148481</name>
</gene>
<keyword evidence="10" id="KW-0408">Iron</keyword>
<dbReference type="FunFam" id="2.60.120.650:FF:000014">
    <property type="entry name" value="PHD transcription factor (Rum1)"/>
    <property type="match status" value="1"/>
</dbReference>
<feature type="compositionally biased region" description="Basic residues" evidence="14">
    <location>
        <begin position="1673"/>
        <end position="1682"/>
    </location>
</feature>
<feature type="region of interest" description="Disordered" evidence="14">
    <location>
        <begin position="1"/>
        <end position="144"/>
    </location>
</feature>
<dbReference type="Pfam" id="PF21323">
    <property type="entry name" value="KDM5_C-hel"/>
    <property type="match status" value="1"/>
</dbReference>
<reference evidence="20" key="1">
    <citation type="journal article" date="2014" name="Proc. Natl. Acad. Sci. U.S.A.">
        <title>Extensive sampling of basidiomycete genomes demonstrates inadequacy of the white-rot/brown-rot paradigm for wood decay fungi.</title>
        <authorList>
            <person name="Riley R."/>
            <person name="Salamov A.A."/>
            <person name="Brown D.W."/>
            <person name="Nagy L.G."/>
            <person name="Floudas D."/>
            <person name="Held B.W."/>
            <person name="Levasseur A."/>
            <person name="Lombard V."/>
            <person name="Morin E."/>
            <person name="Otillar R."/>
            <person name="Lindquist E.A."/>
            <person name="Sun H."/>
            <person name="LaButti K.M."/>
            <person name="Schmutz J."/>
            <person name="Jabbour D."/>
            <person name="Luo H."/>
            <person name="Baker S.E."/>
            <person name="Pisabarro A.G."/>
            <person name="Walton J.D."/>
            <person name="Blanchette R.A."/>
            <person name="Henrissat B."/>
            <person name="Martin F."/>
            <person name="Cullen D."/>
            <person name="Hibbett D.S."/>
            <person name="Grigoriev I.V."/>
        </authorList>
    </citation>
    <scope>NUCLEOTIDE SEQUENCE [LARGE SCALE GENOMIC DNA]</scope>
    <source>
        <strain evidence="20">FD-172 SS1</strain>
    </source>
</reference>
<feature type="compositionally biased region" description="Low complexity" evidence="14">
    <location>
        <begin position="1707"/>
        <end position="1722"/>
    </location>
</feature>
<dbReference type="STRING" id="930990.A0A067M036"/>
<dbReference type="InterPro" id="IPR013083">
    <property type="entry name" value="Znf_RING/FYVE/PHD"/>
</dbReference>
<dbReference type="InterPro" id="IPR011011">
    <property type="entry name" value="Znf_FYVE_PHD"/>
</dbReference>
<dbReference type="InterPro" id="IPR013637">
    <property type="entry name" value="Lys_sp_deMease-like_dom"/>
</dbReference>
<dbReference type="SMART" id="SM00249">
    <property type="entry name" value="PHD"/>
    <property type="match status" value="3"/>
</dbReference>
<evidence type="ECO:0000313" key="19">
    <source>
        <dbReference type="EMBL" id="KDQ08859.1"/>
    </source>
</evidence>
<evidence type="ECO:0000256" key="7">
    <source>
        <dbReference type="ARBA" id="ARBA00022771"/>
    </source>
</evidence>
<evidence type="ECO:0000256" key="14">
    <source>
        <dbReference type="SAM" id="MobiDB-lite"/>
    </source>
</evidence>
<dbReference type="GO" id="GO:0005634">
    <property type="term" value="C:nucleus"/>
    <property type="evidence" value="ECO:0007669"/>
    <property type="project" value="UniProtKB-SubCell"/>
</dbReference>
<feature type="region of interest" description="Disordered" evidence="14">
    <location>
        <begin position="1667"/>
        <end position="1844"/>
    </location>
</feature>
<keyword evidence="6" id="KW-0677">Repeat</keyword>
<feature type="region of interest" description="Disordered" evidence="14">
    <location>
        <begin position="321"/>
        <end position="465"/>
    </location>
</feature>
<evidence type="ECO:0000256" key="9">
    <source>
        <dbReference type="ARBA" id="ARBA00023002"/>
    </source>
</evidence>
<dbReference type="PROSITE" id="PS51183">
    <property type="entry name" value="JMJN"/>
    <property type="match status" value="1"/>
</dbReference>
<feature type="domain" description="JmjC" evidence="18">
    <location>
        <begin position="622"/>
        <end position="788"/>
    </location>
</feature>
<feature type="domain" description="JmjN" evidence="17">
    <location>
        <begin position="165"/>
        <end position="206"/>
    </location>
</feature>
<accession>A0A067M036</accession>
<organism evidence="19 20">
    <name type="scientific">Botryobasidium botryosum (strain FD-172 SS1)</name>
    <dbReference type="NCBI Taxonomy" id="930990"/>
    <lineage>
        <taxon>Eukaryota</taxon>
        <taxon>Fungi</taxon>
        <taxon>Dikarya</taxon>
        <taxon>Basidiomycota</taxon>
        <taxon>Agaricomycotina</taxon>
        <taxon>Agaricomycetes</taxon>
        <taxon>Cantharellales</taxon>
        <taxon>Botryobasidiaceae</taxon>
        <taxon>Botryobasidium</taxon>
    </lineage>
</organism>
<dbReference type="OrthoDB" id="1678912at2759"/>
<dbReference type="InterPro" id="IPR001606">
    <property type="entry name" value="ARID_dom"/>
</dbReference>
<evidence type="ECO:0000256" key="8">
    <source>
        <dbReference type="ARBA" id="ARBA00022833"/>
    </source>
</evidence>
<dbReference type="CDD" id="cd15519">
    <property type="entry name" value="PHD1_Lid2p_like"/>
    <property type="match status" value="1"/>
</dbReference>
<feature type="domain" description="PHD-type" evidence="15">
    <location>
        <begin position="1554"/>
        <end position="1606"/>
    </location>
</feature>
<evidence type="ECO:0000259" key="16">
    <source>
        <dbReference type="PROSITE" id="PS51011"/>
    </source>
</evidence>
<dbReference type="InterPro" id="IPR048615">
    <property type="entry name" value="KDM5_C-hel"/>
</dbReference>
<evidence type="ECO:0000256" key="13">
    <source>
        <dbReference type="PROSITE-ProRule" id="PRU00146"/>
    </source>
</evidence>
<comment type="subcellular location">
    <subcellularLocation>
        <location evidence="2">Nucleus</location>
    </subcellularLocation>
</comment>
<dbReference type="SMART" id="SM00545">
    <property type="entry name" value="JmjN"/>
    <property type="match status" value="1"/>
</dbReference>
<dbReference type="CDD" id="cd15489">
    <property type="entry name" value="PHD_SF"/>
    <property type="match status" value="1"/>
</dbReference>